<dbReference type="Gene3D" id="3.10.105.10">
    <property type="entry name" value="Dipeptide-binding Protein, Domain 3"/>
    <property type="match status" value="1"/>
</dbReference>
<dbReference type="CDD" id="cd08501">
    <property type="entry name" value="PBP2_Lpqw"/>
    <property type="match status" value="1"/>
</dbReference>
<dbReference type="SUPFAM" id="SSF53850">
    <property type="entry name" value="Periplasmic binding protein-like II"/>
    <property type="match status" value="1"/>
</dbReference>
<dbReference type="GO" id="GO:1904680">
    <property type="term" value="F:peptide transmembrane transporter activity"/>
    <property type="evidence" value="ECO:0007669"/>
    <property type="project" value="TreeGrafter"/>
</dbReference>
<keyword evidence="2" id="KW-0732">Signal</keyword>
<gene>
    <name evidence="4" type="ORF">SAMN04489718_4014</name>
</gene>
<protein>
    <submittedName>
        <fullName evidence="4">ABC-type transport system, substrate-binding protein</fullName>
    </submittedName>
</protein>
<feature type="region of interest" description="Disordered" evidence="1">
    <location>
        <begin position="29"/>
        <end position="52"/>
    </location>
</feature>
<dbReference type="PANTHER" id="PTHR30290">
    <property type="entry name" value="PERIPLASMIC BINDING COMPONENT OF ABC TRANSPORTER"/>
    <property type="match status" value="1"/>
</dbReference>
<dbReference type="GO" id="GO:0015833">
    <property type="term" value="P:peptide transport"/>
    <property type="evidence" value="ECO:0007669"/>
    <property type="project" value="TreeGrafter"/>
</dbReference>
<feature type="region of interest" description="Disordered" evidence="1">
    <location>
        <begin position="353"/>
        <end position="373"/>
    </location>
</feature>
<dbReference type="InterPro" id="IPR039424">
    <property type="entry name" value="SBP_5"/>
</dbReference>
<dbReference type="PROSITE" id="PS51257">
    <property type="entry name" value="PROKAR_LIPOPROTEIN"/>
    <property type="match status" value="1"/>
</dbReference>
<proteinExistence type="predicted"/>
<accession>A0A1H1H176</accession>
<reference evidence="5" key="1">
    <citation type="submission" date="2016-10" db="EMBL/GenBank/DDBJ databases">
        <authorList>
            <person name="Varghese N."/>
            <person name="Submissions S."/>
        </authorList>
    </citation>
    <scope>NUCLEOTIDE SEQUENCE [LARGE SCALE GENOMIC DNA]</scope>
    <source>
        <strain evidence="5">DSM 45459</strain>
    </source>
</reference>
<feature type="chain" id="PRO_5039113448" evidence="2">
    <location>
        <begin position="24"/>
        <end position="583"/>
    </location>
</feature>
<dbReference type="Gene3D" id="3.40.190.10">
    <property type="entry name" value="Periplasmic binding protein-like II"/>
    <property type="match status" value="1"/>
</dbReference>
<evidence type="ECO:0000259" key="3">
    <source>
        <dbReference type="Pfam" id="PF00496"/>
    </source>
</evidence>
<keyword evidence="5" id="KW-1185">Reference proteome</keyword>
<dbReference type="InterPro" id="IPR000914">
    <property type="entry name" value="SBP_5_dom"/>
</dbReference>
<dbReference type="Gene3D" id="3.90.76.10">
    <property type="entry name" value="Dipeptide-binding Protein, Domain 1"/>
    <property type="match status" value="1"/>
</dbReference>
<evidence type="ECO:0000256" key="2">
    <source>
        <dbReference type="SAM" id="SignalP"/>
    </source>
</evidence>
<sequence>MYRSRRRPLPVVALLLVSLSVLAGCTNAPPPPLVESTSSAPTSEPPPTEPAQPKVVVAGIDELSGGFNPHALADQSPVTDALSELMLPSAFVPGPDGKQVLNDTLLKSAEVVGDADEFTVRYRIRTGAGWSDGAPIAAEDFVYLWEQMRDRSGVVNPVGYRMISDVESRQGGKTVLVTFDQPYPGWKSLFDHLLPAHLLKDAPGGWTDTLDKGYPASGGPFAIRRFDLDRGEVVLMRNERFWGKPAKSDRIVLRAADRSANLNALRSGKVQMGMFTVDGRTMDALRDLDEQVSLTTLPRPVTSTLLLRRTSPQLSDVRVRRAVLAALDRNALVRKGTGGGPAQQLRAHSQVLAPSQPGYSPTEPAGEFPDSPRPQRVERLLKEAGYQHTGGSWVRDGAPLNLVIAAQFEDESYEDVANAVAEQLAAQDIQATVITPEGDELYRTMLPADPETRGSPDAAEVDLAVAPRPVGPDPASTMASQWGCPGVDPETGRTAAFNMTGFCDRLLQPTIEAATTGETSFEKASARVEPALWSSAVALPLYQEAQVLAVRREISGVEDGPGFAGPFSSAGDWVGAPGESYDW</sequence>
<evidence type="ECO:0000313" key="4">
    <source>
        <dbReference type="EMBL" id="SDR18828.1"/>
    </source>
</evidence>
<dbReference type="Pfam" id="PF00496">
    <property type="entry name" value="SBP_bac_5"/>
    <property type="match status" value="1"/>
</dbReference>
<evidence type="ECO:0000313" key="5">
    <source>
        <dbReference type="Proteomes" id="UP000199301"/>
    </source>
</evidence>
<dbReference type="STRING" id="995062.SAMN04489718_4014"/>
<dbReference type="AlphaFoldDB" id="A0A1H1H176"/>
<feature type="domain" description="Solute-binding protein family 5" evidence="3">
    <location>
        <begin position="114"/>
        <end position="439"/>
    </location>
</feature>
<dbReference type="RefSeq" id="WP_245695921.1">
    <property type="nucleotide sequence ID" value="NZ_FNKO01000002.1"/>
</dbReference>
<dbReference type="Proteomes" id="UP000199301">
    <property type="component" value="Unassembled WGS sequence"/>
</dbReference>
<dbReference type="PANTHER" id="PTHR30290:SF65">
    <property type="entry name" value="MONOACYL PHOSPHATIDYLINOSITOL TETRAMANNOSIDE-BINDING PROTEIN LPQW-RELATED"/>
    <property type="match status" value="1"/>
</dbReference>
<evidence type="ECO:0000256" key="1">
    <source>
        <dbReference type="SAM" id="MobiDB-lite"/>
    </source>
</evidence>
<organism evidence="4 5">
    <name type="scientific">Actinopolyspora saharensis</name>
    <dbReference type="NCBI Taxonomy" id="995062"/>
    <lineage>
        <taxon>Bacteria</taxon>
        <taxon>Bacillati</taxon>
        <taxon>Actinomycetota</taxon>
        <taxon>Actinomycetes</taxon>
        <taxon>Actinopolysporales</taxon>
        <taxon>Actinopolysporaceae</taxon>
        <taxon>Actinopolyspora</taxon>
    </lineage>
</organism>
<dbReference type="EMBL" id="FNKO01000002">
    <property type="protein sequence ID" value="SDR18828.1"/>
    <property type="molecule type" value="Genomic_DNA"/>
</dbReference>
<name>A0A1H1H176_9ACTN</name>
<feature type="signal peptide" evidence="2">
    <location>
        <begin position="1"/>
        <end position="23"/>
    </location>
</feature>